<dbReference type="Proteomes" id="UP001058074">
    <property type="component" value="Unassembled WGS sequence"/>
</dbReference>
<reference evidence="1" key="1">
    <citation type="journal article" date="2025" name="Int. J. Syst. Evol. Microbiol.">
        <title>Inconstantimicrobium mannanitabidum sp. nov., a novel member of the family Clostridiaceae isolated from anoxic soil under the treatment of reductive soil disinfestation.</title>
        <authorList>
            <person name="Ueki A."/>
            <person name="Tonouchi A."/>
            <person name="Honma S."/>
            <person name="Kaku N."/>
            <person name="Ueki K."/>
        </authorList>
    </citation>
    <scope>NUCLEOTIDE SEQUENCE</scope>
    <source>
        <strain evidence="1">TW13</strain>
    </source>
</reference>
<name>A0ACB5RDC6_9CLOT</name>
<protein>
    <submittedName>
        <fullName evidence="1">Sucrose-6-phosphate hydrolase</fullName>
    </submittedName>
</protein>
<evidence type="ECO:0000313" key="1">
    <source>
        <dbReference type="EMBL" id="GKX67268.1"/>
    </source>
</evidence>
<comment type="caution">
    <text evidence="1">The sequence shown here is derived from an EMBL/GenBank/DDBJ whole genome shotgun (WGS) entry which is preliminary data.</text>
</comment>
<gene>
    <name evidence="1" type="primary">sacA</name>
    <name evidence="1" type="ORF">rsdtw13_25260</name>
</gene>
<dbReference type="EMBL" id="BROD01000001">
    <property type="protein sequence ID" value="GKX67268.1"/>
    <property type="molecule type" value="Genomic_DNA"/>
</dbReference>
<keyword evidence="1" id="KW-0378">Hydrolase</keyword>
<evidence type="ECO:0000313" key="2">
    <source>
        <dbReference type="Proteomes" id="UP001058074"/>
    </source>
</evidence>
<proteinExistence type="predicted"/>
<sequence>MNPLATHLSSLIKEFEEDNICKVNKDPLRLNYHIMAPVGWINDPNGLCEFKGKYHVFYQYSPSEPQGGLKYWAHCTTADFINWTQEEIALYPDSIYDCHGVYSGSALIDEDRMYLYYTGNVKHDGDYDYINSGREQNTLVISSEDGYNFSSKQIILRNSDYPENMSNHVRDPKVWREGDSYYMVLGARDKNSEGEVLLYNSKNKINWQYLNSIKTKEKLGYMWECPDIIKFEDKTIIMLSPQGLEAEGILYNNVYQTGYMFIEGDIKSEYSLSEFVEIDRGFDFYAPQSFKDSKGRRIMIGWMGLPDIPYKNPTTENGWQHALTMPRELKVINGKVHQVPLVEFEKLRSSVYQFDVNNDEAIQCNTRSFEAIIEFSEKIEHLKISLRKDVHLSYSEGTFTMSLGESGFGRDSRSVNIDSLQSVRIFSDESCLEVFLNNGEEVFTTRVYDDKEDTILTVNQCNAKATGKVYSLNKFSIK</sequence>
<accession>A0ACB5RDC6</accession>
<organism evidence="1 2">
    <name type="scientific">Inconstantimicrobium mannanitabidum</name>
    <dbReference type="NCBI Taxonomy" id="1604901"/>
    <lineage>
        <taxon>Bacteria</taxon>
        <taxon>Bacillati</taxon>
        <taxon>Bacillota</taxon>
        <taxon>Clostridia</taxon>
        <taxon>Eubacteriales</taxon>
        <taxon>Clostridiaceae</taxon>
        <taxon>Inconstantimicrobium</taxon>
    </lineage>
</organism>
<keyword evidence="2" id="KW-1185">Reference proteome</keyword>